<reference evidence="3 4" key="1">
    <citation type="submission" date="2016-11" db="EMBL/GenBank/DDBJ databases">
        <authorList>
            <person name="Jaros S."/>
            <person name="Januszkiewicz K."/>
            <person name="Wedrychowicz H."/>
        </authorList>
    </citation>
    <scope>NUCLEOTIDE SEQUENCE [LARGE SCALE GENOMIC DNA]</scope>
    <source>
        <strain evidence="3 4">DSM 9297</strain>
    </source>
</reference>
<keyword evidence="4" id="KW-1185">Reference proteome</keyword>
<dbReference type="GO" id="GO:0016740">
    <property type="term" value="F:transferase activity"/>
    <property type="evidence" value="ECO:0007669"/>
    <property type="project" value="UniProtKB-KW"/>
</dbReference>
<evidence type="ECO:0000313" key="4">
    <source>
        <dbReference type="Proteomes" id="UP000184357"/>
    </source>
</evidence>
<dbReference type="PANTHER" id="PTHR12526">
    <property type="entry name" value="GLYCOSYLTRANSFERASE"/>
    <property type="match status" value="1"/>
</dbReference>
<protein>
    <submittedName>
        <fullName evidence="3">Glycosyltransferase involved in cell wall bisynthesis</fullName>
    </submittedName>
</protein>
<feature type="domain" description="Glycosyl transferase family 1" evidence="1">
    <location>
        <begin position="194"/>
        <end position="352"/>
    </location>
</feature>
<keyword evidence="3" id="KW-0808">Transferase</keyword>
<accession>A0A1M5JBB2</accession>
<dbReference type="Proteomes" id="UP000184357">
    <property type="component" value="Unassembled WGS sequence"/>
</dbReference>
<evidence type="ECO:0000259" key="2">
    <source>
        <dbReference type="Pfam" id="PF13439"/>
    </source>
</evidence>
<dbReference type="SUPFAM" id="SSF53756">
    <property type="entry name" value="UDP-Glycosyltransferase/glycogen phosphorylase"/>
    <property type="match status" value="1"/>
</dbReference>
<proteinExistence type="predicted"/>
<name>A0A1M5JBB2_9EURY</name>
<organism evidence="3 4">
    <name type="scientific">Halobaculum gomorrense</name>
    <dbReference type="NCBI Taxonomy" id="43928"/>
    <lineage>
        <taxon>Archaea</taxon>
        <taxon>Methanobacteriati</taxon>
        <taxon>Methanobacteriota</taxon>
        <taxon>Stenosarchaea group</taxon>
        <taxon>Halobacteria</taxon>
        <taxon>Halobacteriales</taxon>
        <taxon>Haloferacaceae</taxon>
        <taxon>Halobaculum</taxon>
    </lineage>
</organism>
<dbReference type="EMBL" id="FQWV01000001">
    <property type="protein sequence ID" value="SHG37665.1"/>
    <property type="molecule type" value="Genomic_DNA"/>
</dbReference>
<dbReference type="AlphaFoldDB" id="A0A1M5JBB2"/>
<dbReference type="InterPro" id="IPR028098">
    <property type="entry name" value="Glyco_trans_4-like_N"/>
</dbReference>
<sequence length="376" mass="42027">MRNQKINISYLIGNLNKEHGGAQQLLFDICRHLPSSEFDTTIYYMFGEGTYTDEFERHDASVVNIGASSNYDLAAFVRLVRHLRTSDHDVLQTNSPISGVWGRIAGRLSGMSRVVSIEHSVHTSYPLSNRIANGITLPLSTAIVGVSDAVVNSLRPWERRLLTDETKIRTIQNGVDVKAIEQEFSKTDDVLSNLQISREQPVIGTVGRFTEAKGYKYLIRAFPEIKQHRPDAQLLLIGGGDLMTELKSEAKSTDYQDDIVFTGLLSNVFPYLPAFDVAVFPSLWEGLPLAPAEAMAARCPIIGTDIPPFREVVNDAGILVEPKDEAALADAIIQLLDDPVRRRELGSRGYKRVTENFSIERTVEEYVDLYRELVDE</sequence>
<gene>
    <name evidence="3" type="ORF">SAMN05443636_0024</name>
</gene>
<evidence type="ECO:0000259" key="1">
    <source>
        <dbReference type="Pfam" id="PF00534"/>
    </source>
</evidence>
<dbReference type="PANTHER" id="PTHR12526:SF630">
    <property type="entry name" value="GLYCOSYLTRANSFERASE"/>
    <property type="match status" value="1"/>
</dbReference>
<dbReference type="STRING" id="43928.SAMN05443636_0024"/>
<dbReference type="Gene3D" id="3.40.50.2000">
    <property type="entry name" value="Glycogen Phosphorylase B"/>
    <property type="match status" value="2"/>
</dbReference>
<dbReference type="Pfam" id="PF13439">
    <property type="entry name" value="Glyco_transf_4"/>
    <property type="match status" value="1"/>
</dbReference>
<evidence type="ECO:0000313" key="3">
    <source>
        <dbReference type="EMBL" id="SHG37665.1"/>
    </source>
</evidence>
<feature type="domain" description="Glycosyltransferase subfamily 4-like N-terminal" evidence="2">
    <location>
        <begin position="20"/>
        <end position="177"/>
    </location>
</feature>
<dbReference type="Pfam" id="PF00534">
    <property type="entry name" value="Glycos_transf_1"/>
    <property type="match status" value="1"/>
</dbReference>
<dbReference type="InterPro" id="IPR001296">
    <property type="entry name" value="Glyco_trans_1"/>
</dbReference>